<protein>
    <submittedName>
        <fullName evidence="1">Uncharacterized protein</fullName>
    </submittedName>
</protein>
<name>A0A2I1R4P2_9ACTN</name>
<comment type="caution">
    <text evidence="1">The sequence shown here is derived from an EMBL/GenBank/DDBJ whole genome shotgun (WGS) entry which is preliminary data.</text>
</comment>
<accession>A0A2I1R4P2</accession>
<reference evidence="1 2" key="1">
    <citation type="submission" date="2017-12" db="EMBL/GenBank/DDBJ databases">
        <title>Phylogenetic diversity of female urinary microbiome.</title>
        <authorList>
            <person name="Thomas-White K."/>
            <person name="Wolfe A.J."/>
        </authorList>
    </citation>
    <scope>NUCLEOTIDE SEQUENCE [LARGE SCALE GENOMIC DNA]</scope>
    <source>
        <strain evidence="1 2">UMB0777</strain>
    </source>
</reference>
<evidence type="ECO:0000313" key="1">
    <source>
        <dbReference type="EMBL" id="PKZ64093.1"/>
    </source>
</evidence>
<organism evidence="1 2">
    <name type="scientific">Gordonia terrae</name>
    <dbReference type="NCBI Taxonomy" id="2055"/>
    <lineage>
        <taxon>Bacteria</taxon>
        <taxon>Bacillati</taxon>
        <taxon>Actinomycetota</taxon>
        <taxon>Actinomycetes</taxon>
        <taxon>Mycobacteriales</taxon>
        <taxon>Gordoniaceae</taxon>
        <taxon>Gordonia</taxon>
    </lineage>
</organism>
<gene>
    <name evidence="1" type="ORF">CYJ73_18315</name>
</gene>
<dbReference type="Proteomes" id="UP000234662">
    <property type="component" value="Unassembled WGS sequence"/>
</dbReference>
<dbReference type="EMBL" id="PKJC01000016">
    <property type="protein sequence ID" value="PKZ64093.1"/>
    <property type="molecule type" value="Genomic_DNA"/>
</dbReference>
<evidence type="ECO:0000313" key="2">
    <source>
        <dbReference type="Proteomes" id="UP000234662"/>
    </source>
</evidence>
<sequence length="110" mass="12132">MSPEHPQASEMASTLAALRRDFVERFGREPGPNDPLLVDPDADVPTPLSAEAFDAMLDRLADGVDDPVVRAKVLASKDVGYILTEDTLHLFSASEIDLWEAALDRRLDER</sequence>
<proteinExistence type="predicted"/>
<dbReference type="AlphaFoldDB" id="A0A2I1R4P2"/>